<feature type="transmembrane region" description="Helical" evidence="6">
    <location>
        <begin position="112"/>
        <end position="129"/>
    </location>
</feature>
<accession>A0AA95S8N8</accession>
<evidence type="ECO:0000256" key="4">
    <source>
        <dbReference type="ARBA" id="ARBA00022989"/>
    </source>
</evidence>
<keyword evidence="5 6" id="KW-0472">Membrane</keyword>
<name>A0AA95S8N8_9BACI</name>
<feature type="transmembrane region" description="Helical" evidence="6">
    <location>
        <begin position="410"/>
        <end position="429"/>
    </location>
</feature>
<feature type="transmembrane region" description="Helical" evidence="6">
    <location>
        <begin position="288"/>
        <end position="310"/>
    </location>
</feature>
<dbReference type="InterPro" id="IPR050833">
    <property type="entry name" value="Poly_Biosynth_Transport"/>
</dbReference>
<dbReference type="Pfam" id="PF01943">
    <property type="entry name" value="Polysacc_synt"/>
    <property type="match status" value="1"/>
</dbReference>
<feature type="transmembrane region" description="Helical" evidence="6">
    <location>
        <begin position="141"/>
        <end position="164"/>
    </location>
</feature>
<feature type="transmembrane region" description="Helical" evidence="6">
    <location>
        <begin position="322"/>
        <end position="341"/>
    </location>
</feature>
<feature type="transmembrane region" description="Helical" evidence="6">
    <location>
        <begin position="246"/>
        <end position="267"/>
    </location>
</feature>
<keyword evidence="2" id="KW-1003">Cell membrane</keyword>
<dbReference type="PANTHER" id="PTHR30250:SF11">
    <property type="entry name" value="O-ANTIGEN TRANSPORTER-RELATED"/>
    <property type="match status" value="1"/>
</dbReference>
<dbReference type="RefSeq" id="WP_066093588.1">
    <property type="nucleotide sequence ID" value="NZ_CP126114.1"/>
</dbReference>
<keyword evidence="8" id="KW-1185">Reference proteome</keyword>
<dbReference type="PANTHER" id="PTHR30250">
    <property type="entry name" value="PST FAMILY PREDICTED COLANIC ACID TRANSPORTER"/>
    <property type="match status" value="1"/>
</dbReference>
<evidence type="ECO:0000313" key="7">
    <source>
        <dbReference type="EMBL" id="WHY86070.1"/>
    </source>
</evidence>
<feature type="transmembrane region" description="Helical" evidence="6">
    <location>
        <begin position="435"/>
        <end position="458"/>
    </location>
</feature>
<dbReference type="EMBL" id="CP126114">
    <property type="protein sequence ID" value="WHY86070.1"/>
    <property type="molecule type" value="Genomic_DNA"/>
</dbReference>
<dbReference type="AlphaFoldDB" id="A0AA95S8N8"/>
<evidence type="ECO:0000313" key="8">
    <source>
        <dbReference type="Proteomes" id="UP001178288"/>
    </source>
</evidence>
<evidence type="ECO:0000256" key="2">
    <source>
        <dbReference type="ARBA" id="ARBA00022475"/>
    </source>
</evidence>
<evidence type="ECO:0000256" key="1">
    <source>
        <dbReference type="ARBA" id="ARBA00004651"/>
    </source>
</evidence>
<feature type="transmembrane region" description="Helical" evidence="6">
    <location>
        <begin position="378"/>
        <end position="398"/>
    </location>
</feature>
<dbReference type="GO" id="GO:0005886">
    <property type="term" value="C:plasma membrane"/>
    <property type="evidence" value="ECO:0007669"/>
    <property type="project" value="UniProtKB-SubCell"/>
</dbReference>
<comment type="subcellular location">
    <subcellularLocation>
        <location evidence="1">Cell membrane</location>
        <topology evidence="1">Multi-pass membrane protein</topology>
    </subcellularLocation>
</comment>
<keyword evidence="3 6" id="KW-0812">Transmembrane</keyword>
<feature type="transmembrane region" description="Helical" evidence="6">
    <location>
        <begin position="83"/>
        <end position="106"/>
    </location>
</feature>
<feature type="transmembrane region" description="Helical" evidence="6">
    <location>
        <begin position="170"/>
        <end position="188"/>
    </location>
</feature>
<evidence type="ECO:0000256" key="6">
    <source>
        <dbReference type="SAM" id="Phobius"/>
    </source>
</evidence>
<protein>
    <submittedName>
        <fullName evidence="7">Polysaccharide biosynthesis C-terminal domain-containing protein</fullName>
    </submittedName>
</protein>
<dbReference type="KEGG" id="nnv:QNH39_26440"/>
<keyword evidence="4 6" id="KW-1133">Transmembrane helix</keyword>
<evidence type="ECO:0000256" key="5">
    <source>
        <dbReference type="ARBA" id="ARBA00023136"/>
    </source>
</evidence>
<reference evidence="7" key="1">
    <citation type="submission" date="2023-05" db="EMBL/GenBank/DDBJ databases">
        <title>Comparative genomics of Bacillaceae isolates and their secondary metabolite potential.</title>
        <authorList>
            <person name="Song L."/>
            <person name="Nielsen L.J."/>
            <person name="Mohite O."/>
            <person name="Xu X."/>
            <person name="Weber T."/>
            <person name="Kovacs A.T."/>
        </authorList>
    </citation>
    <scope>NUCLEOTIDE SEQUENCE</scope>
    <source>
        <strain evidence="7">XLM17</strain>
    </source>
</reference>
<feature type="transmembrane region" description="Helical" evidence="6">
    <location>
        <begin position="44"/>
        <end position="63"/>
    </location>
</feature>
<feature type="transmembrane region" description="Helical" evidence="6">
    <location>
        <begin position="209"/>
        <end position="226"/>
    </location>
</feature>
<proteinExistence type="predicted"/>
<dbReference type="Proteomes" id="UP001178288">
    <property type="component" value="Chromosome"/>
</dbReference>
<dbReference type="InterPro" id="IPR002797">
    <property type="entry name" value="Polysacc_synth"/>
</dbReference>
<evidence type="ECO:0000256" key="3">
    <source>
        <dbReference type="ARBA" id="ARBA00022692"/>
    </source>
</evidence>
<gene>
    <name evidence="7" type="ORF">QNH39_26440</name>
</gene>
<sequence>MGKIKRFLSTSGTYFIGSVLSKIIAFLLLPLYTSKLSPEEFGMYDLVVTIISFFAPIAFFQIWDGMFRFSFDKHKSDEKYSVISNSFSVMVLGHIIYSLIFGIIYQVFNFEYAWLIFFYGILVALQYLYTFIARSFLRNNLFVISGLINSILNAIINIVLILKFNFGIESLYIAFILGSIIQVLIIEAKLHPLRNFHFDRLNIKIQLDMIKFSLPLCIAAVSYWMLSGYTKVVISQQLGNYANGLFAVANRFTSMIALVVTVFQYAWNEMAYLMVEDKNRIVIYKKGIEYIFKVVIIGSSIFLLLIKVIFPYFVDSAYHEALMIMPLSLIGVASNVFANFIGTIFMAEKITKWIFWTTLISSGINIVCLWIFTPVWGLHGAVGALCLSFIAIALLRILAVRKIFNIKLSLSNLFYILLLAVVTYIFFTVESIPLLFMIILILIGITVYSFSDILLAILRAIKMR</sequence>
<feature type="transmembrane region" description="Helical" evidence="6">
    <location>
        <begin position="353"/>
        <end position="372"/>
    </location>
</feature>
<feature type="transmembrane region" description="Helical" evidence="6">
    <location>
        <begin position="12"/>
        <end position="32"/>
    </location>
</feature>
<organism evidence="7 8">
    <name type="scientific">Neobacillus novalis</name>
    <dbReference type="NCBI Taxonomy" id="220687"/>
    <lineage>
        <taxon>Bacteria</taxon>
        <taxon>Bacillati</taxon>
        <taxon>Bacillota</taxon>
        <taxon>Bacilli</taxon>
        <taxon>Bacillales</taxon>
        <taxon>Bacillaceae</taxon>
        <taxon>Neobacillus</taxon>
    </lineage>
</organism>